<dbReference type="OrthoDB" id="508261at2"/>
<evidence type="ECO:0000313" key="2">
    <source>
        <dbReference type="EMBL" id="NHC34118.1"/>
    </source>
</evidence>
<protein>
    <submittedName>
        <fullName evidence="2">Rpn family recombination-promoting nuclease/putative transposase</fullName>
    </submittedName>
</protein>
<accession>A0A9X5E340</accession>
<proteinExistence type="predicted"/>
<name>A0A9X5E340_9CYAN</name>
<sequence>MNYDNICKYLAEQYPASFVRWLFSEPVSTEIQVLKTELSLEPIRADAVTLLQTTNQILHIEFQTLPDSEPPIPLRMLDYWVRLYRQYRCPVEQVVIFLKSTTSESAFIEQFSAPNTRHRYRVIRMWEQDPTLLLADNALLPLAVLAQANSPRALLEQVATQVDNIELSERKQNVSACVQLLAGLRFEQDLIQQLFREEIMRESVIYQDIIQKGIQQGKQEGELAVVLRLLTRRLGTIESEVQERLRSLTTTQLENLAEALLDFSNSDDLTNWLQSQGG</sequence>
<dbReference type="PANTHER" id="PTHR34613:SF1">
    <property type="entry name" value="SLL6017 PROTEIN"/>
    <property type="match status" value="1"/>
</dbReference>
<dbReference type="Proteomes" id="UP000031532">
    <property type="component" value="Unassembled WGS sequence"/>
</dbReference>
<dbReference type="InterPro" id="IPR025587">
    <property type="entry name" value="DUF4351"/>
</dbReference>
<dbReference type="PANTHER" id="PTHR34613">
    <property type="entry name" value="SLL0800 PROTEIN"/>
    <property type="match status" value="1"/>
</dbReference>
<evidence type="ECO:0000313" key="3">
    <source>
        <dbReference type="Proteomes" id="UP000031532"/>
    </source>
</evidence>
<dbReference type="RefSeq" id="WP_039717437.1">
    <property type="nucleotide sequence ID" value="NZ_JTJC03000001.1"/>
</dbReference>
<evidence type="ECO:0000259" key="1">
    <source>
        <dbReference type="Pfam" id="PF14261"/>
    </source>
</evidence>
<dbReference type="EMBL" id="JTJC03000001">
    <property type="protein sequence ID" value="NHC34118.1"/>
    <property type="molecule type" value="Genomic_DNA"/>
</dbReference>
<feature type="domain" description="DUF4351" evidence="1">
    <location>
        <begin position="215"/>
        <end position="273"/>
    </location>
</feature>
<keyword evidence="3" id="KW-1185">Reference proteome</keyword>
<organism evidence="2 3">
    <name type="scientific">Scytonema millei VB511283</name>
    <dbReference type="NCBI Taxonomy" id="1245923"/>
    <lineage>
        <taxon>Bacteria</taxon>
        <taxon>Bacillati</taxon>
        <taxon>Cyanobacteriota</taxon>
        <taxon>Cyanophyceae</taxon>
        <taxon>Nostocales</taxon>
        <taxon>Scytonemataceae</taxon>
        <taxon>Scytonema</taxon>
    </lineage>
</organism>
<gene>
    <name evidence="2" type="ORF">QH73_0005475</name>
</gene>
<dbReference type="Pfam" id="PF14261">
    <property type="entry name" value="DUF4351"/>
    <property type="match status" value="1"/>
</dbReference>
<dbReference type="AlphaFoldDB" id="A0A9X5E340"/>
<comment type="caution">
    <text evidence="2">The sequence shown here is derived from an EMBL/GenBank/DDBJ whole genome shotgun (WGS) entry which is preliminary data.</text>
</comment>
<reference evidence="2 3" key="1">
    <citation type="journal article" date="2015" name="Genome Announc.">
        <title>Draft Genome Sequence of the Terrestrial Cyanobacterium Scytonema millei VB511283, Isolated from Eastern India.</title>
        <authorList>
            <person name="Sen D."/>
            <person name="Chandrababunaidu M.M."/>
            <person name="Singh D."/>
            <person name="Sanghi N."/>
            <person name="Ghorai A."/>
            <person name="Mishra G.P."/>
            <person name="Madduluri M."/>
            <person name="Adhikary S.P."/>
            <person name="Tripathy S."/>
        </authorList>
    </citation>
    <scope>NUCLEOTIDE SEQUENCE [LARGE SCALE GENOMIC DNA]</scope>
    <source>
        <strain evidence="2 3">VB511283</strain>
    </source>
</reference>